<sequence>MPTVEKFVQRKFSFCSARVLLLWMGICLVSCLIYAAIAFASLLNKNILPEDVGLQSIPYGNVPERYRVKLSFFADYNKSNRTFNGHVALTFNSYRDSNRIHIHKGNNIKITDVSLHLEGSPKSMSVRKGAYDEETEIQTLILGANTAIDVRYVLELKFKGKFVTDNGVQEFVYETERREKRYGLYFATNDQAKKGLRYLLPCFDSNQFPAVFDLIIVRKQSFTSLFNSVILKTTKM</sequence>
<dbReference type="GO" id="GO:0042277">
    <property type="term" value="F:peptide binding"/>
    <property type="evidence" value="ECO:0007669"/>
    <property type="project" value="TreeGrafter"/>
</dbReference>
<gene>
    <name evidence="3" type="ORF">CYNAS_LOCUS22162</name>
</gene>
<dbReference type="InterPro" id="IPR042097">
    <property type="entry name" value="Aminopeptidase_N-like_N_sf"/>
</dbReference>
<dbReference type="GO" id="GO:0070006">
    <property type="term" value="F:metalloaminopeptidase activity"/>
    <property type="evidence" value="ECO:0007669"/>
    <property type="project" value="TreeGrafter"/>
</dbReference>
<dbReference type="Proteomes" id="UP001176961">
    <property type="component" value="Unassembled WGS sequence"/>
</dbReference>
<dbReference type="InterPro" id="IPR045357">
    <property type="entry name" value="Aminopeptidase_N-like_N"/>
</dbReference>
<evidence type="ECO:0000313" key="3">
    <source>
        <dbReference type="EMBL" id="CAJ0610179.1"/>
    </source>
</evidence>
<reference evidence="3" key="1">
    <citation type="submission" date="2023-07" db="EMBL/GenBank/DDBJ databases">
        <authorList>
            <consortium name="CYATHOMIX"/>
        </authorList>
    </citation>
    <scope>NUCLEOTIDE SEQUENCE</scope>
    <source>
        <strain evidence="3">N/A</strain>
    </source>
</reference>
<evidence type="ECO:0000256" key="1">
    <source>
        <dbReference type="SAM" id="Phobius"/>
    </source>
</evidence>
<dbReference type="GO" id="GO:0005737">
    <property type="term" value="C:cytoplasm"/>
    <property type="evidence" value="ECO:0007669"/>
    <property type="project" value="TreeGrafter"/>
</dbReference>
<dbReference type="InterPro" id="IPR050344">
    <property type="entry name" value="Peptidase_M1_aminopeptidases"/>
</dbReference>
<dbReference type="PANTHER" id="PTHR11533">
    <property type="entry name" value="PROTEASE M1 ZINC METALLOPROTEASE"/>
    <property type="match status" value="1"/>
</dbReference>
<dbReference type="GO" id="GO:0016020">
    <property type="term" value="C:membrane"/>
    <property type="evidence" value="ECO:0007669"/>
    <property type="project" value="TreeGrafter"/>
</dbReference>
<dbReference type="GO" id="GO:0043171">
    <property type="term" value="P:peptide catabolic process"/>
    <property type="evidence" value="ECO:0007669"/>
    <property type="project" value="TreeGrafter"/>
</dbReference>
<dbReference type="AlphaFoldDB" id="A0AA36HG49"/>
<protein>
    <recommendedName>
        <fullName evidence="2">Aminopeptidase N-like N-terminal domain-containing protein</fullName>
    </recommendedName>
</protein>
<evidence type="ECO:0000313" key="4">
    <source>
        <dbReference type="Proteomes" id="UP001176961"/>
    </source>
</evidence>
<feature type="transmembrane region" description="Helical" evidence="1">
    <location>
        <begin position="20"/>
        <end position="43"/>
    </location>
</feature>
<dbReference type="GO" id="GO:0005615">
    <property type="term" value="C:extracellular space"/>
    <property type="evidence" value="ECO:0007669"/>
    <property type="project" value="TreeGrafter"/>
</dbReference>
<keyword evidence="1" id="KW-0472">Membrane</keyword>
<dbReference type="GO" id="GO:0008270">
    <property type="term" value="F:zinc ion binding"/>
    <property type="evidence" value="ECO:0007669"/>
    <property type="project" value="TreeGrafter"/>
</dbReference>
<dbReference type="GO" id="GO:0006508">
    <property type="term" value="P:proteolysis"/>
    <property type="evidence" value="ECO:0007669"/>
    <property type="project" value="TreeGrafter"/>
</dbReference>
<keyword evidence="1" id="KW-0812">Transmembrane</keyword>
<dbReference type="Pfam" id="PF17900">
    <property type="entry name" value="Peptidase_M1_N"/>
    <property type="match status" value="1"/>
</dbReference>
<dbReference type="PANTHER" id="PTHR11533:SF294">
    <property type="entry name" value="THYROTROPIN-RELEASING HORMONE-DEGRADING ECTOENZYME"/>
    <property type="match status" value="1"/>
</dbReference>
<feature type="domain" description="Aminopeptidase N-like N-terminal" evidence="2">
    <location>
        <begin position="62"/>
        <end position="233"/>
    </location>
</feature>
<keyword evidence="4" id="KW-1185">Reference proteome</keyword>
<evidence type="ECO:0000259" key="2">
    <source>
        <dbReference type="Pfam" id="PF17900"/>
    </source>
</evidence>
<keyword evidence="1" id="KW-1133">Transmembrane helix</keyword>
<dbReference type="EMBL" id="CATQJL010000326">
    <property type="protein sequence ID" value="CAJ0610179.1"/>
    <property type="molecule type" value="Genomic_DNA"/>
</dbReference>
<organism evidence="3 4">
    <name type="scientific">Cylicocyclus nassatus</name>
    <name type="common">Nematode worm</name>
    <dbReference type="NCBI Taxonomy" id="53992"/>
    <lineage>
        <taxon>Eukaryota</taxon>
        <taxon>Metazoa</taxon>
        <taxon>Ecdysozoa</taxon>
        <taxon>Nematoda</taxon>
        <taxon>Chromadorea</taxon>
        <taxon>Rhabditida</taxon>
        <taxon>Rhabditina</taxon>
        <taxon>Rhabditomorpha</taxon>
        <taxon>Strongyloidea</taxon>
        <taxon>Strongylidae</taxon>
        <taxon>Cylicocyclus</taxon>
    </lineage>
</organism>
<accession>A0AA36HG49</accession>
<dbReference type="Gene3D" id="2.60.40.1730">
    <property type="entry name" value="tricorn interacting facor f3 domain"/>
    <property type="match status" value="1"/>
</dbReference>
<comment type="caution">
    <text evidence="3">The sequence shown here is derived from an EMBL/GenBank/DDBJ whole genome shotgun (WGS) entry which is preliminary data.</text>
</comment>
<dbReference type="SUPFAM" id="SSF63737">
    <property type="entry name" value="Leukotriene A4 hydrolase N-terminal domain"/>
    <property type="match status" value="1"/>
</dbReference>
<name>A0AA36HG49_CYLNA</name>
<proteinExistence type="predicted"/>